<protein>
    <submittedName>
        <fullName evidence="1">Uncharacterized protein</fullName>
    </submittedName>
</protein>
<evidence type="ECO:0000313" key="2">
    <source>
        <dbReference type="Proteomes" id="UP000599688"/>
    </source>
</evidence>
<reference evidence="1 2" key="1">
    <citation type="journal article" date="2014" name="Int. J. Syst. Evol. Microbiol.">
        <title>Complete genome sequence of Corynebacterium casei LMG S-19264T (=DSM 44701T), isolated from a smear-ripened cheese.</title>
        <authorList>
            <consortium name="US DOE Joint Genome Institute (JGI-PGF)"/>
            <person name="Walter F."/>
            <person name="Albersmeier A."/>
            <person name="Kalinowski J."/>
            <person name="Ruckert C."/>
        </authorList>
    </citation>
    <scope>NUCLEOTIDE SEQUENCE [LARGE SCALE GENOMIC DNA]</scope>
    <source>
        <strain evidence="1 2">CGMCC 1.12925</strain>
    </source>
</reference>
<dbReference type="AlphaFoldDB" id="A0A917EBW4"/>
<keyword evidence="2" id="KW-1185">Reference proteome</keyword>
<name>A0A917EBW4_9FLAO</name>
<evidence type="ECO:0000313" key="1">
    <source>
        <dbReference type="EMBL" id="GGE20927.1"/>
    </source>
</evidence>
<comment type="caution">
    <text evidence="1">The sequence shown here is derived from an EMBL/GenBank/DDBJ whole genome shotgun (WGS) entry which is preliminary data.</text>
</comment>
<gene>
    <name evidence="1" type="ORF">GCM10010831_22480</name>
</gene>
<dbReference type="EMBL" id="BMGL01000013">
    <property type="protein sequence ID" value="GGE20927.1"/>
    <property type="molecule type" value="Genomic_DNA"/>
</dbReference>
<dbReference type="Proteomes" id="UP000599688">
    <property type="component" value="Unassembled WGS sequence"/>
</dbReference>
<proteinExistence type="predicted"/>
<organism evidence="1 2">
    <name type="scientific">Psychroflexus salis</name>
    <dbReference type="NCBI Taxonomy" id="1526574"/>
    <lineage>
        <taxon>Bacteria</taxon>
        <taxon>Pseudomonadati</taxon>
        <taxon>Bacteroidota</taxon>
        <taxon>Flavobacteriia</taxon>
        <taxon>Flavobacteriales</taxon>
        <taxon>Flavobacteriaceae</taxon>
        <taxon>Psychroflexus</taxon>
    </lineage>
</organism>
<sequence length="76" mass="9373">MKFFIIDWLENPGRPFRVFFLHKFRFIYSNFNQYISVFTAYSITFECMDFSYDWLVNAKAQTFMFGLLSFKKNDYK</sequence>
<accession>A0A917EBW4</accession>